<evidence type="ECO:0000256" key="1">
    <source>
        <dbReference type="ARBA" id="ARBA00004852"/>
    </source>
</evidence>
<dbReference type="GO" id="GO:0044205">
    <property type="term" value="P:'de novo' UMP biosynthetic process"/>
    <property type="evidence" value="ECO:0007669"/>
    <property type="project" value="UniProtKB-UniPathway"/>
</dbReference>
<comment type="function">
    <text evidence="6">Catalyzes the condensation of carbamoyl phosphate and aspartate to form carbamoyl aspartate and inorganic phosphate, the committed step in the de novo pyrimidine nucleotide biosynthesis pathway.</text>
</comment>
<keyword evidence="12" id="KW-1185">Reference proteome</keyword>
<dbReference type="GO" id="GO:0006520">
    <property type="term" value="P:amino acid metabolic process"/>
    <property type="evidence" value="ECO:0007669"/>
    <property type="project" value="InterPro"/>
</dbReference>
<dbReference type="PROSITE" id="PS00097">
    <property type="entry name" value="CARBAMOYLTRANSFERASE"/>
    <property type="match status" value="1"/>
</dbReference>
<comment type="caution">
    <text evidence="11">The sequence shown here is derived from an EMBL/GenBank/DDBJ whole genome shotgun (WGS) entry which is preliminary data.</text>
</comment>
<dbReference type="EC" id="2.1.3.2" evidence="3"/>
<dbReference type="PRINTS" id="PR00100">
    <property type="entry name" value="AOTCASE"/>
</dbReference>
<evidence type="ECO:0000256" key="8">
    <source>
        <dbReference type="RuleBase" id="RU003634"/>
    </source>
</evidence>
<evidence type="ECO:0000256" key="5">
    <source>
        <dbReference type="ARBA" id="ARBA00022975"/>
    </source>
</evidence>
<comment type="pathway">
    <text evidence="1">Pyrimidine metabolism; UMP biosynthesis via de novo pathway; (S)-dihydroorotate from bicarbonate: step 2/3.</text>
</comment>
<evidence type="ECO:0000313" key="11">
    <source>
        <dbReference type="EMBL" id="CAH0365046.1"/>
    </source>
</evidence>
<evidence type="ECO:0000256" key="7">
    <source>
        <dbReference type="ARBA" id="ARBA00048859"/>
    </source>
</evidence>
<dbReference type="PANTHER" id="PTHR45753">
    <property type="entry name" value="ORNITHINE CARBAMOYLTRANSFERASE, MITOCHONDRIAL"/>
    <property type="match status" value="1"/>
</dbReference>
<dbReference type="GO" id="GO:0004070">
    <property type="term" value="F:aspartate carbamoyltransferase activity"/>
    <property type="evidence" value="ECO:0007669"/>
    <property type="project" value="UniProtKB-EC"/>
</dbReference>
<dbReference type="InterPro" id="IPR036901">
    <property type="entry name" value="Asp/Orn_carbamoylTrfase_sf"/>
</dbReference>
<dbReference type="NCBIfam" id="NF002032">
    <property type="entry name" value="PRK00856.1"/>
    <property type="match status" value="1"/>
</dbReference>
<sequence length="340" mass="35999">MAFAPGSLSDDAAAWKGQSLVGVQQLDEAGLNLVLAHAERLRGQPRDKVLARQRGKILANVFYEPSTRTSCSFQAAMLRLGGSVFCVAEATSSAKKGETLEDTARSLACYADVLVLRHPESGAAKRAAVASRKPTLNAGDGVGEHPTQALLDVYTLCREMCGGIPAGGVRAALAGKTICMVGDLKHGRTVHSLAKLLANFDVALVYVAPAGLEMPAAVTDVVSRGTASQKSVDALAPVVADCDALYVTRVQRERFESQALYERTKGSYVVDAALLRTAKKGCAVLHPLPRVDEVATDVDALPNAAYFRQMEHGLYARMALLDLVLGRPSMLDGLRAALGL</sequence>
<dbReference type="AlphaFoldDB" id="A0A8J2S825"/>
<feature type="domain" description="Aspartate/ornithine carbamoyltransferase Asp/Orn-binding" evidence="9">
    <location>
        <begin position="175"/>
        <end position="323"/>
    </location>
</feature>
<dbReference type="Pfam" id="PF00185">
    <property type="entry name" value="OTCace"/>
    <property type="match status" value="1"/>
</dbReference>
<dbReference type="UniPathway" id="UPA00070">
    <property type="reaction ID" value="UER00116"/>
</dbReference>
<dbReference type="Pfam" id="PF02729">
    <property type="entry name" value="OTCace_N"/>
    <property type="match status" value="1"/>
</dbReference>
<keyword evidence="4 8" id="KW-0808">Transferase</keyword>
<accession>A0A8J2S825</accession>
<name>A0A8J2S825_9STRA</name>
<comment type="similarity">
    <text evidence="2">Belongs to the aspartate/ornithine carbamoyltransferase superfamily. ATCase family.</text>
</comment>
<evidence type="ECO:0000313" key="12">
    <source>
        <dbReference type="Proteomes" id="UP000789595"/>
    </source>
</evidence>
<organism evidence="11 12">
    <name type="scientific">Pelagomonas calceolata</name>
    <dbReference type="NCBI Taxonomy" id="35677"/>
    <lineage>
        <taxon>Eukaryota</taxon>
        <taxon>Sar</taxon>
        <taxon>Stramenopiles</taxon>
        <taxon>Ochrophyta</taxon>
        <taxon>Pelagophyceae</taxon>
        <taxon>Pelagomonadales</taxon>
        <taxon>Pelagomonadaceae</taxon>
        <taxon>Pelagomonas</taxon>
    </lineage>
</organism>
<reference evidence="11" key="1">
    <citation type="submission" date="2021-11" db="EMBL/GenBank/DDBJ databases">
        <authorList>
            <consortium name="Genoscope - CEA"/>
            <person name="William W."/>
        </authorList>
    </citation>
    <scope>NUCLEOTIDE SEQUENCE</scope>
</reference>
<dbReference type="InterPro" id="IPR006132">
    <property type="entry name" value="Asp/Orn_carbamoyltranf_P-bd"/>
</dbReference>
<dbReference type="Gene3D" id="3.40.50.1370">
    <property type="entry name" value="Aspartate/ornithine carbamoyltransferase"/>
    <property type="match status" value="2"/>
</dbReference>
<dbReference type="FunFam" id="3.40.50.1370:FF:000002">
    <property type="entry name" value="Aspartate carbamoyltransferase 2"/>
    <property type="match status" value="1"/>
</dbReference>
<evidence type="ECO:0000259" key="9">
    <source>
        <dbReference type="Pfam" id="PF00185"/>
    </source>
</evidence>
<dbReference type="InterPro" id="IPR002082">
    <property type="entry name" value="Asp_carbamoyltransf"/>
</dbReference>
<dbReference type="SUPFAM" id="SSF53671">
    <property type="entry name" value="Aspartate/ornithine carbamoyltransferase"/>
    <property type="match status" value="1"/>
</dbReference>
<evidence type="ECO:0000256" key="3">
    <source>
        <dbReference type="ARBA" id="ARBA00013008"/>
    </source>
</evidence>
<dbReference type="InterPro" id="IPR006130">
    <property type="entry name" value="Asp/Orn_carbamoylTrfase"/>
</dbReference>
<protein>
    <recommendedName>
        <fullName evidence="3">aspartate carbamoyltransferase</fullName>
        <ecNumber evidence="3">2.1.3.2</ecNumber>
    </recommendedName>
</protein>
<dbReference type="GO" id="GO:0016597">
    <property type="term" value="F:amino acid binding"/>
    <property type="evidence" value="ECO:0007669"/>
    <property type="project" value="InterPro"/>
</dbReference>
<evidence type="ECO:0000256" key="6">
    <source>
        <dbReference type="ARBA" id="ARBA00043884"/>
    </source>
</evidence>
<evidence type="ECO:0000256" key="4">
    <source>
        <dbReference type="ARBA" id="ARBA00022679"/>
    </source>
</evidence>
<evidence type="ECO:0000259" key="10">
    <source>
        <dbReference type="Pfam" id="PF02729"/>
    </source>
</evidence>
<dbReference type="OrthoDB" id="1924069at2759"/>
<dbReference type="InterPro" id="IPR006131">
    <property type="entry name" value="Asp_carbamoyltransf_Asp/Orn-bd"/>
</dbReference>
<dbReference type="PANTHER" id="PTHR45753:SF6">
    <property type="entry name" value="ASPARTATE CARBAMOYLTRANSFERASE"/>
    <property type="match status" value="1"/>
</dbReference>
<dbReference type="GO" id="GO:0006207">
    <property type="term" value="P:'de novo' pyrimidine nucleobase biosynthetic process"/>
    <property type="evidence" value="ECO:0007669"/>
    <property type="project" value="InterPro"/>
</dbReference>
<dbReference type="EMBL" id="CAKKNE010000001">
    <property type="protein sequence ID" value="CAH0365046.1"/>
    <property type="molecule type" value="Genomic_DNA"/>
</dbReference>
<feature type="domain" description="Aspartate/ornithine carbamoyltransferase carbamoyl-P binding" evidence="10">
    <location>
        <begin position="19"/>
        <end position="156"/>
    </location>
</feature>
<comment type="catalytic activity">
    <reaction evidence="7">
        <text>carbamoyl phosphate + L-aspartate = N-carbamoyl-L-aspartate + phosphate + H(+)</text>
        <dbReference type="Rhea" id="RHEA:20013"/>
        <dbReference type="ChEBI" id="CHEBI:15378"/>
        <dbReference type="ChEBI" id="CHEBI:29991"/>
        <dbReference type="ChEBI" id="CHEBI:32814"/>
        <dbReference type="ChEBI" id="CHEBI:43474"/>
        <dbReference type="ChEBI" id="CHEBI:58228"/>
        <dbReference type="EC" id="2.1.3.2"/>
    </reaction>
</comment>
<proteinExistence type="inferred from homology"/>
<evidence type="ECO:0000256" key="2">
    <source>
        <dbReference type="ARBA" id="ARBA00008896"/>
    </source>
</evidence>
<keyword evidence="5" id="KW-0665">Pyrimidine biosynthesis</keyword>
<dbReference type="Proteomes" id="UP000789595">
    <property type="component" value="Unassembled WGS sequence"/>
</dbReference>
<gene>
    <name evidence="11" type="ORF">PECAL_1P14490</name>
</gene>
<dbReference type="PRINTS" id="PR00101">
    <property type="entry name" value="ATCASE"/>
</dbReference>
<dbReference type="NCBIfam" id="TIGR00670">
    <property type="entry name" value="asp_carb_tr"/>
    <property type="match status" value="1"/>
</dbReference>